<feature type="domain" description="CHAT" evidence="1">
    <location>
        <begin position="82"/>
        <end position="367"/>
    </location>
</feature>
<proteinExistence type="predicted"/>
<sequence>MSTPCTVDLLLRYVDAGETYVAWRWLDTPTIPYADVVSPEHSAAVMARLDRSLPTAVDGETEEQTLHRTLVAGELVNLDQEQRLCRQLAQTVLPVGLRSQLRRRIRDGENIRIRVTPSPRLSRVPWELLAEDEYRLIEHAIIQYDPPSTLYAHRGRNPLDWPDVSELPALHIVDPQLPASTAGLHQLLTVAGTAAFEKHLGAYPDDKIIGVDEFSGPCVRPTIDRRQLAELLDTTRLARLFYFGHVTANPGNPGSAAIHLSDTMSTSWGWAAPMGDGDRIEPDSQHRPFSARDMLLGTAGAPEHGLAQWRHQQGRAGYEIWKMPNRVAVIACEGGADYRAIEPFGLVMAMLNAGAETVTTTRWALPTDHAFHRAHPGLNRTTVLPTTDLALAVDLAHNDPDPITRMRAWQLQCLTRWKASGDIAVAPVVWASLMTTHAPNRTSPAAAPPETLI</sequence>
<comment type="caution">
    <text evidence="2">The sequence shown here is derived from an EMBL/GenBank/DDBJ whole genome shotgun (WGS) entry which is preliminary data.</text>
</comment>
<protein>
    <recommendedName>
        <fullName evidence="1">CHAT domain-containing protein</fullName>
    </recommendedName>
</protein>
<dbReference type="EMBL" id="BMNE01000001">
    <property type="protein sequence ID" value="GGN66224.1"/>
    <property type="molecule type" value="Genomic_DNA"/>
</dbReference>
<organism evidence="2 3">
    <name type="scientific">Nocardia rhizosphaerihabitans</name>
    <dbReference type="NCBI Taxonomy" id="1691570"/>
    <lineage>
        <taxon>Bacteria</taxon>
        <taxon>Bacillati</taxon>
        <taxon>Actinomycetota</taxon>
        <taxon>Actinomycetes</taxon>
        <taxon>Mycobacteriales</taxon>
        <taxon>Nocardiaceae</taxon>
        <taxon>Nocardia</taxon>
    </lineage>
</organism>
<evidence type="ECO:0000313" key="3">
    <source>
        <dbReference type="Proteomes" id="UP000658127"/>
    </source>
</evidence>
<gene>
    <name evidence="2" type="ORF">GCM10011610_00970</name>
</gene>
<evidence type="ECO:0000313" key="2">
    <source>
        <dbReference type="EMBL" id="GGN66224.1"/>
    </source>
</evidence>
<reference evidence="3" key="1">
    <citation type="journal article" date="2019" name="Int. J. Syst. Evol. Microbiol.">
        <title>The Global Catalogue of Microorganisms (GCM) 10K type strain sequencing project: providing services to taxonomists for standard genome sequencing and annotation.</title>
        <authorList>
            <consortium name="The Broad Institute Genomics Platform"/>
            <consortium name="The Broad Institute Genome Sequencing Center for Infectious Disease"/>
            <person name="Wu L."/>
            <person name="Ma J."/>
        </authorList>
    </citation>
    <scope>NUCLEOTIDE SEQUENCE [LARGE SCALE GENOMIC DNA]</scope>
    <source>
        <strain evidence="3">CGMCC 4.7329</strain>
    </source>
</reference>
<dbReference type="Pfam" id="PF12770">
    <property type="entry name" value="CHAT"/>
    <property type="match status" value="1"/>
</dbReference>
<dbReference type="Proteomes" id="UP000658127">
    <property type="component" value="Unassembled WGS sequence"/>
</dbReference>
<dbReference type="InterPro" id="IPR024983">
    <property type="entry name" value="CHAT_dom"/>
</dbReference>
<name>A0ABQ2K2M2_9NOCA</name>
<accession>A0ABQ2K2M2</accession>
<evidence type="ECO:0000259" key="1">
    <source>
        <dbReference type="Pfam" id="PF12770"/>
    </source>
</evidence>
<keyword evidence="3" id="KW-1185">Reference proteome</keyword>